<dbReference type="OrthoDB" id="9980458at2"/>
<keyword evidence="2" id="KW-1133">Transmembrane helix</keyword>
<feature type="coiled-coil region" evidence="1">
    <location>
        <begin position="48"/>
        <end position="82"/>
    </location>
</feature>
<dbReference type="RefSeq" id="WP_066105673.1">
    <property type="nucleotide sequence ID" value="NZ_JTJL01000012.1"/>
</dbReference>
<reference evidence="3 4" key="1">
    <citation type="submission" date="2014-11" db="EMBL/GenBank/DDBJ databases">
        <title>Pan-genome of Gallibacterium spp.</title>
        <authorList>
            <person name="Kudirkiene E."/>
            <person name="Bojesen A.M."/>
        </authorList>
    </citation>
    <scope>NUCLEOTIDE SEQUENCE [LARGE SCALE GENOMIC DNA]</scope>
    <source>
        <strain evidence="3 4">F150</strain>
    </source>
</reference>
<name>A0A1A7P298_9PAST</name>
<evidence type="ECO:0000256" key="2">
    <source>
        <dbReference type="SAM" id="Phobius"/>
    </source>
</evidence>
<evidence type="ECO:0000313" key="3">
    <source>
        <dbReference type="EMBL" id="OBW95349.1"/>
    </source>
</evidence>
<evidence type="ECO:0008006" key="5">
    <source>
        <dbReference type="Google" id="ProtNLM"/>
    </source>
</evidence>
<protein>
    <recommendedName>
        <fullName evidence="5">Competence protein B</fullName>
    </recommendedName>
</protein>
<sequence>MFSQYRIEINLLNWRKLHHSKRYRLLTSLLLLLILLSVTVNYYLLQDFQQQDSTYQKLQQQQQRLRQNLQQIEQAQHKQRQLLNHQLQLEKIPLTDIVHFTQILSHLPLGNQGRLSLAQIEINPFVGEQKNKLHFMIAGEDIAQQEFYQLQQYLLSHWPYPLELEPGTLVQNAQKQYQFTLRFNKKEGNE</sequence>
<keyword evidence="2" id="KW-0812">Transmembrane</keyword>
<dbReference type="AlphaFoldDB" id="A0A1A7P298"/>
<proteinExistence type="predicted"/>
<feature type="transmembrane region" description="Helical" evidence="2">
    <location>
        <begin position="25"/>
        <end position="45"/>
    </location>
</feature>
<organism evidence="3 4">
    <name type="scientific">Gallibacterium salpingitidis</name>
    <dbReference type="NCBI Taxonomy" id="505341"/>
    <lineage>
        <taxon>Bacteria</taxon>
        <taxon>Pseudomonadati</taxon>
        <taxon>Pseudomonadota</taxon>
        <taxon>Gammaproteobacteria</taxon>
        <taxon>Pasteurellales</taxon>
        <taxon>Pasteurellaceae</taxon>
        <taxon>Gallibacterium</taxon>
    </lineage>
</organism>
<dbReference type="EMBL" id="JTJL01000012">
    <property type="protein sequence ID" value="OBW95349.1"/>
    <property type="molecule type" value="Genomic_DNA"/>
</dbReference>
<keyword evidence="4" id="KW-1185">Reference proteome</keyword>
<accession>A0A1A7P298</accession>
<evidence type="ECO:0000313" key="4">
    <source>
        <dbReference type="Proteomes" id="UP000092649"/>
    </source>
</evidence>
<dbReference type="Proteomes" id="UP000092649">
    <property type="component" value="Unassembled WGS sequence"/>
</dbReference>
<keyword evidence="1" id="KW-0175">Coiled coil</keyword>
<keyword evidence="2" id="KW-0472">Membrane</keyword>
<comment type="caution">
    <text evidence="3">The sequence shown here is derived from an EMBL/GenBank/DDBJ whole genome shotgun (WGS) entry which is preliminary data.</text>
</comment>
<evidence type="ECO:0000256" key="1">
    <source>
        <dbReference type="SAM" id="Coils"/>
    </source>
</evidence>
<gene>
    <name evidence="3" type="ORF">QS62_02950</name>
</gene>